<gene>
    <name evidence="5" type="primary">recX</name>
    <name evidence="9" type="ORF">JCM9157_3579</name>
</gene>
<dbReference type="eggNOG" id="COG2137">
    <property type="taxonomic scope" value="Bacteria"/>
</dbReference>
<dbReference type="HAMAP" id="MF_01114">
    <property type="entry name" value="RecX"/>
    <property type="match status" value="1"/>
</dbReference>
<feature type="domain" description="RecX third three-helical" evidence="7">
    <location>
        <begin position="160"/>
        <end position="206"/>
    </location>
</feature>
<sequence length="271" mass="32041">MAVISKITVQKKNKSRYNLFLSRGRGEEYALSVDEDLLLKHGLKKGLELDEEKLIQLINEDEKKKAYFLAINFLSYRMRSVDEIRVYLRKKEKEEQHIDEVIKELLEKKLLDDQEFASSYVRSKQLTVLKGPMKLKQELIQKGVQESVIERALEQFTKSDQIEAMVKWLEKQNTTSAKKSNQALKEKLSIQLQSKGFSRDAIKEAVRQVDLENDKEEEWEAICFQGDKVKRKLEGKYPDWEFKQRVKQNLYRKGFPMDLIERYINSIDQLE</sequence>
<dbReference type="GO" id="GO:0005737">
    <property type="term" value="C:cytoplasm"/>
    <property type="evidence" value="ECO:0007669"/>
    <property type="project" value="UniProtKB-SubCell"/>
</dbReference>
<dbReference type="InterPro" id="IPR053926">
    <property type="entry name" value="RecX_HTH_1st"/>
</dbReference>
<dbReference type="RefSeq" id="WP_035666372.1">
    <property type="nucleotide sequence ID" value="NZ_BAUV01000034.1"/>
</dbReference>
<dbReference type="PANTHER" id="PTHR33602:SF1">
    <property type="entry name" value="REGULATORY PROTEIN RECX FAMILY PROTEIN"/>
    <property type="match status" value="1"/>
</dbReference>
<feature type="domain" description="RecX second three-helical" evidence="6">
    <location>
        <begin position="112"/>
        <end position="153"/>
    </location>
</feature>
<keyword evidence="10" id="KW-1185">Reference proteome</keyword>
<evidence type="ECO:0000259" key="7">
    <source>
        <dbReference type="Pfam" id="PF21981"/>
    </source>
</evidence>
<dbReference type="AlphaFoldDB" id="W4QW90"/>
<dbReference type="PANTHER" id="PTHR33602">
    <property type="entry name" value="REGULATORY PROTEIN RECX FAMILY PROTEIN"/>
    <property type="match status" value="1"/>
</dbReference>
<evidence type="ECO:0000256" key="1">
    <source>
        <dbReference type="ARBA" id="ARBA00004496"/>
    </source>
</evidence>
<comment type="subcellular location">
    <subcellularLocation>
        <location evidence="1 5">Cytoplasm</location>
    </subcellularLocation>
</comment>
<dbReference type="OrthoDB" id="5421057at2"/>
<evidence type="ECO:0000259" key="6">
    <source>
        <dbReference type="Pfam" id="PF02631"/>
    </source>
</evidence>
<dbReference type="Gene3D" id="1.10.10.10">
    <property type="entry name" value="Winged helix-like DNA-binding domain superfamily/Winged helix DNA-binding domain"/>
    <property type="match status" value="4"/>
</dbReference>
<evidence type="ECO:0000256" key="5">
    <source>
        <dbReference type="HAMAP-Rule" id="MF_01114"/>
    </source>
</evidence>
<dbReference type="InterPro" id="IPR053925">
    <property type="entry name" value="RecX_HTH_3rd"/>
</dbReference>
<evidence type="ECO:0000313" key="10">
    <source>
        <dbReference type="Proteomes" id="UP000018896"/>
    </source>
</evidence>
<evidence type="ECO:0000256" key="3">
    <source>
        <dbReference type="ARBA" id="ARBA00018111"/>
    </source>
</evidence>
<evidence type="ECO:0000259" key="8">
    <source>
        <dbReference type="Pfam" id="PF21982"/>
    </source>
</evidence>
<comment type="similarity">
    <text evidence="2 5">Belongs to the RecX family.</text>
</comment>
<dbReference type="Proteomes" id="UP000018896">
    <property type="component" value="Unassembled WGS sequence"/>
</dbReference>
<feature type="domain" description="RecX third three-helical" evidence="7">
    <location>
        <begin position="216"/>
        <end position="264"/>
    </location>
</feature>
<feature type="domain" description="RecX first three-helical" evidence="8">
    <location>
        <begin position="66"/>
        <end position="105"/>
    </location>
</feature>
<evidence type="ECO:0000256" key="4">
    <source>
        <dbReference type="ARBA" id="ARBA00022490"/>
    </source>
</evidence>
<dbReference type="Pfam" id="PF21982">
    <property type="entry name" value="RecX_HTH1"/>
    <property type="match status" value="1"/>
</dbReference>
<keyword evidence="4 5" id="KW-0963">Cytoplasm</keyword>
<dbReference type="InterPro" id="IPR003783">
    <property type="entry name" value="Regulatory_RecX"/>
</dbReference>
<dbReference type="EMBL" id="BAUV01000034">
    <property type="protein sequence ID" value="GAE36400.1"/>
    <property type="molecule type" value="Genomic_DNA"/>
</dbReference>
<evidence type="ECO:0000313" key="9">
    <source>
        <dbReference type="EMBL" id="GAE36400.1"/>
    </source>
</evidence>
<dbReference type="GO" id="GO:0006282">
    <property type="term" value="P:regulation of DNA repair"/>
    <property type="evidence" value="ECO:0007669"/>
    <property type="project" value="UniProtKB-UniRule"/>
</dbReference>
<protein>
    <recommendedName>
        <fullName evidence="3 5">Regulatory protein RecX</fullName>
    </recommendedName>
</protein>
<accession>W4QW90</accession>
<evidence type="ECO:0000256" key="2">
    <source>
        <dbReference type="ARBA" id="ARBA00009695"/>
    </source>
</evidence>
<comment type="function">
    <text evidence="5">Modulates RecA activity.</text>
</comment>
<dbReference type="Pfam" id="PF02631">
    <property type="entry name" value="RecX_HTH2"/>
    <property type="match status" value="1"/>
</dbReference>
<name>W4QW90_HALA3</name>
<comment type="caution">
    <text evidence="9">The sequence shown here is derived from an EMBL/GenBank/DDBJ whole genome shotgun (WGS) entry which is preliminary data.</text>
</comment>
<dbReference type="NCBIfam" id="NF010733">
    <property type="entry name" value="PRK14135.1"/>
    <property type="match status" value="1"/>
</dbReference>
<dbReference type="InterPro" id="IPR053924">
    <property type="entry name" value="RecX_HTH_2nd"/>
</dbReference>
<proteinExistence type="inferred from homology"/>
<dbReference type="InterPro" id="IPR036388">
    <property type="entry name" value="WH-like_DNA-bd_sf"/>
</dbReference>
<reference evidence="9 10" key="1">
    <citation type="journal article" date="2014" name="Genome Announc.">
        <title>Draft Genome Sequences of Three Alkaliphilic Bacillus Strains, Bacillus wakoensis JCM 9140T, Bacillus akibai JCM 9157T, and Bacillus hemicellulosilyticus JCM 9152T.</title>
        <authorList>
            <person name="Yuki M."/>
            <person name="Oshima K."/>
            <person name="Suda W."/>
            <person name="Oshida Y."/>
            <person name="Kitamura K."/>
            <person name="Iida T."/>
            <person name="Hattori M."/>
            <person name="Ohkuma M."/>
        </authorList>
    </citation>
    <scope>NUCLEOTIDE SEQUENCE [LARGE SCALE GENOMIC DNA]</scope>
    <source>
        <strain evidence="9 10">JCM 9157</strain>
    </source>
</reference>
<dbReference type="STRING" id="1236973.JCM9157_3579"/>
<organism evidence="9 10">
    <name type="scientific">Halalkalibacter akibai (strain ATCC 43226 / DSM 21942 / CIP 109018 / JCM 9157 / 1139)</name>
    <name type="common">Bacillus akibai</name>
    <dbReference type="NCBI Taxonomy" id="1236973"/>
    <lineage>
        <taxon>Bacteria</taxon>
        <taxon>Bacillati</taxon>
        <taxon>Bacillota</taxon>
        <taxon>Bacilli</taxon>
        <taxon>Bacillales</taxon>
        <taxon>Bacillaceae</taxon>
        <taxon>Halalkalibacter</taxon>
    </lineage>
</organism>
<dbReference type="Pfam" id="PF21981">
    <property type="entry name" value="RecX_HTH3"/>
    <property type="match status" value="2"/>
</dbReference>